<gene>
    <name evidence="2" type="ORF">PYE67_18500</name>
</gene>
<accession>A0ABD7YPQ7</accession>
<protein>
    <submittedName>
        <fullName evidence="2">Uncharacterized protein</fullName>
    </submittedName>
</protein>
<feature type="compositionally biased region" description="Low complexity" evidence="1">
    <location>
        <begin position="49"/>
        <end position="62"/>
    </location>
</feature>
<evidence type="ECO:0000256" key="1">
    <source>
        <dbReference type="SAM" id="MobiDB-lite"/>
    </source>
</evidence>
<feature type="compositionally biased region" description="Basic and acidic residues" evidence="1">
    <location>
        <begin position="382"/>
        <end position="393"/>
    </location>
</feature>
<feature type="region of interest" description="Disordered" evidence="1">
    <location>
        <begin position="1"/>
        <end position="92"/>
    </location>
</feature>
<sequence>MTVQSVVSSSSTTQPSSDEPALQARDSILAPTPPKMPLGSVSGLPDSTSPGESLLGSDSSDSQVRKKDAHSAEEKLNRTSKTQRRSNKVSNETKAKIQLATVIGATTLGAVLAPFTGGLSLLPTVFVVLFGNASALATYGGSEFSIGTTDPNKEDKENKDKSEQPAAQPEPSPSPSSSYIPPSTAEGEPDNNDHSDPIRDRSVPGHPEPVCIFIDNSVVNIDNSTTINNNGFSSGASHATGEGGRISVHTQTSDELFPELNQVGVEVTTQTLTSEQLRELITPSTHNSEIVDRLLDNHAVNGGTVITAQVSDPTSGITYAVISVPNEYLPQSDPSAASQTLIPQAAQLDASGGWIRYENGWRERNETPRVFATQSTISARDAMWRRSSVEDSKSSTGASRLSPQDSVSAAGISKPVTSFTNSLLSNQSAQSQVAQPGASGGWIRYENGWRERNETPRVFATQSTISARDAMRRRSSVEDSKSSTGASRLSPQNSVSAAGISKPVTSFTNSLLSNQSAQSQVAQPGASGGWIRDKNGWIERNETPRVFATQGSASARDAMWRNHSAPVAAGSQNTLPGSLLKSGVDTPIVTTQDATSSRNTSNTISRRSVNDSKSSTGASRLSPQNSVSAAGIPQPVTSLTNTPSSNNAQLEQSVEKHYEVHIPAPILTTEGTISGRSLNYSRGLFNNVEDIEETRKQIRHQLYPKVYRTLAALTPITSGGNRNNLVAAPVNKQKLVMESSV</sequence>
<dbReference type="RefSeq" id="WP_301002593.1">
    <property type="nucleotide sequence ID" value="NZ_CP118712.1"/>
</dbReference>
<feature type="compositionally biased region" description="Low complexity" evidence="1">
    <location>
        <begin position="1"/>
        <end position="17"/>
    </location>
</feature>
<proteinExistence type="predicted"/>
<name>A0ABD7YPQ7_9VIBR</name>
<feature type="compositionally biased region" description="Basic and acidic residues" evidence="1">
    <location>
        <begin position="191"/>
        <end position="203"/>
    </location>
</feature>
<feature type="compositionally biased region" description="Basic and acidic residues" evidence="1">
    <location>
        <begin position="469"/>
        <end position="481"/>
    </location>
</feature>
<feature type="region of interest" description="Disordered" evidence="1">
    <location>
        <begin position="461"/>
        <end position="497"/>
    </location>
</feature>
<feature type="compositionally biased region" description="Basic and acidic residues" evidence="1">
    <location>
        <begin position="63"/>
        <end position="77"/>
    </location>
</feature>
<feature type="region of interest" description="Disordered" evidence="1">
    <location>
        <begin position="382"/>
        <end position="407"/>
    </location>
</feature>
<feature type="compositionally biased region" description="Polar residues" evidence="1">
    <location>
        <begin position="394"/>
        <end position="407"/>
    </location>
</feature>
<dbReference type="EMBL" id="CP118712">
    <property type="protein sequence ID" value="WGK86931.1"/>
    <property type="molecule type" value="Genomic_DNA"/>
</dbReference>
<reference evidence="2 3" key="1">
    <citation type="submission" date="2022-02" db="EMBL/GenBank/DDBJ databases">
        <title>Emergence and expansion in Europe of a Vibrio aestuarianus clonal complex pathogenic for oysters.</title>
        <authorList>
            <person name="Mesnil A."/>
            <person name="Travers M.-A."/>
        </authorList>
    </citation>
    <scope>NUCLEOTIDE SEQUENCE [LARGE SCALE GENOMIC DNA]</scope>
    <source>
        <strain evidence="2 3">U17</strain>
    </source>
</reference>
<feature type="compositionally biased region" description="Polar residues" evidence="1">
    <location>
        <begin position="635"/>
        <end position="652"/>
    </location>
</feature>
<feature type="region of interest" description="Disordered" evidence="1">
    <location>
        <begin position="589"/>
        <end position="652"/>
    </location>
</feature>
<dbReference type="Proteomes" id="UP001241226">
    <property type="component" value="Chromosome 2"/>
</dbReference>
<evidence type="ECO:0000313" key="2">
    <source>
        <dbReference type="EMBL" id="WGK86931.1"/>
    </source>
</evidence>
<dbReference type="AlphaFoldDB" id="A0ABD7YPQ7"/>
<evidence type="ECO:0000313" key="3">
    <source>
        <dbReference type="Proteomes" id="UP001241226"/>
    </source>
</evidence>
<feature type="compositionally biased region" description="Polar residues" evidence="1">
    <location>
        <begin position="611"/>
        <end position="628"/>
    </location>
</feature>
<feature type="compositionally biased region" description="Low complexity" evidence="1">
    <location>
        <begin position="595"/>
        <end position="607"/>
    </location>
</feature>
<feature type="compositionally biased region" description="Polar residues" evidence="1">
    <location>
        <begin position="482"/>
        <end position="496"/>
    </location>
</feature>
<feature type="region of interest" description="Disordered" evidence="1">
    <location>
        <begin position="141"/>
        <end position="207"/>
    </location>
</feature>
<organism evidence="2 3">
    <name type="scientific">Vibrio aestuarianus</name>
    <dbReference type="NCBI Taxonomy" id="28171"/>
    <lineage>
        <taxon>Bacteria</taxon>
        <taxon>Pseudomonadati</taxon>
        <taxon>Pseudomonadota</taxon>
        <taxon>Gammaproteobacteria</taxon>
        <taxon>Vibrionales</taxon>
        <taxon>Vibrionaceae</taxon>
        <taxon>Vibrio</taxon>
    </lineage>
</organism>
<feature type="compositionally biased region" description="Basic and acidic residues" evidence="1">
    <location>
        <begin position="151"/>
        <end position="163"/>
    </location>
</feature>